<keyword evidence="2" id="KW-1185">Reference proteome</keyword>
<sequence>MSRDGQDSQVDPGLRSLHAQQAALDRAKREWQEAREALIDERVSQRFQLREEYDKEREELYQQLQKDREQQEHVVLQAVEQSKQELLREVQQLRALRLQQSQDAAVYSAELVQIQREHTALEKERSELLQKERDLVAIEARERAAAADLQCQLTAQTAELRLEHQHVAASQTHGQPDMSRPRSVDYRSTQPPPRRHFQPAPAQHAAPLRPGPQGHDFTRPRIPARFDGSCFWVAMLDGNVVGIVAAQGNEEDNTLELRRMSVDSKYRGKGIAKALGRKVLEFAMINNYSSVVLGTTAVKVAAHKLYESLGFKHVGVVEHYTLPGMTHSLLEQVFFQLRYHRYCLQLREE</sequence>
<evidence type="ECO:0000313" key="1">
    <source>
        <dbReference type="EMBL" id="KAH7995845.1"/>
    </source>
</evidence>
<dbReference type="Proteomes" id="UP000827872">
    <property type="component" value="Linkage Group LG07"/>
</dbReference>
<reference evidence="1" key="1">
    <citation type="submission" date="2021-08" db="EMBL/GenBank/DDBJ databases">
        <title>The first chromosome-level gecko genome reveals the dynamic sex chromosomes of Neotropical dwarf geckos (Sphaerodactylidae: Sphaerodactylus).</title>
        <authorList>
            <person name="Pinto B.J."/>
            <person name="Keating S.E."/>
            <person name="Gamble T."/>
        </authorList>
    </citation>
    <scope>NUCLEOTIDE SEQUENCE</scope>
    <source>
        <strain evidence="1">TG3544</strain>
    </source>
</reference>
<dbReference type="EMBL" id="CM037620">
    <property type="protein sequence ID" value="KAH7995845.1"/>
    <property type="molecule type" value="Genomic_DNA"/>
</dbReference>
<organism evidence="1 2">
    <name type="scientific">Sphaerodactylus townsendi</name>
    <dbReference type="NCBI Taxonomy" id="933632"/>
    <lineage>
        <taxon>Eukaryota</taxon>
        <taxon>Metazoa</taxon>
        <taxon>Chordata</taxon>
        <taxon>Craniata</taxon>
        <taxon>Vertebrata</taxon>
        <taxon>Euteleostomi</taxon>
        <taxon>Lepidosauria</taxon>
        <taxon>Squamata</taxon>
        <taxon>Bifurcata</taxon>
        <taxon>Gekkota</taxon>
        <taxon>Sphaerodactylidae</taxon>
        <taxon>Sphaerodactylus</taxon>
    </lineage>
</organism>
<accession>A0ACB8ETB3</accession>
<name>A0ACB8ETB3_9SAUR</name>
<protein>
    <submittedName>
        <fullName evidence="1">Uncharacterized protein</fullName>
    </submittedName>
</protein>
<proteinExistence type="predicted"/>
<gene>
    <name evidence="1" type="ORF">K3G42_028849</name>
</gene>
<comment type="caution">
    <text evidence="1">The sequence shown here is derived from an EMBL/GenBank/DDBJ whole genome shotgun (WGS) entry which is preliminary data.</text>
</comment>
<evidence type="ECO:0000313" key="2">
    <source>
        <dbReference type="Proteomes" id="UP000827872"/>
    </source>
</evidence>